<keyword evidence="6" id="KW-1185">Reference proteome</keyword>
<dbReference type="PANTHER" id="PTHR34987:SF6">
    <property type="entry name" value="ALPHA-L-RHAMNOSIDASE SIX-HAIRPIN GLYCOSIDASE DOMAIN-CONTAINING PROTEIN"/>
    <property type="match status" value="1"/>
</dbReference>
<feature type="signal peptide" evidence="2">
    <location>
        <begin position="1"/>
        <end position="44"/>
    </location>
</feature>
<dbReference type="AlphaFoldDB" id="A0A940MH90"/>
<gene>
    <name evidence="5" type="ORF">JFN87_13800</name>
</gene>
<dbReference type="InterPro" id="IPR035398">
    <property type="entry name" value="Bac_rhamnosid_C"/>
</dbReference>
<dbReference type="Pfam" id="PF17389">
    <property type="entry name" value="Bac_rhamnosid6H"/>
    <property type="match status" value="1"/>
</dbReference>
<proteinExistence type="predicted"/>
<feature type="domain" description="Alpha-L-rhamnosidase C-terminal" evidence="4">
    <location>
        <begin position="643"/>
        <end position="711"/>
    </location>
</feature>
<dbReference type="PANTHER" id="PTHR34987">
    <property type="entry name" value="C, PUTATIVE (AFU_ORTHOLOGUE AFUA_3G02880)-RELATED"/>
    <property type="match status" value="1"/>
</dbReference>
<dbReference type="Pfam" id="PF17390">
    <property type="entry name" value="Bac_rhamnosid_C"/>
    <property type="match status" value="1"/>
</dbReference>
<dbReference type="RefSeq" id="WP_209340323.1">
    <property type="nucleotide sequence ID" value="NZ_JAGIQL010000045.1"/>
</dbReference>
<evidence type="ECO:0000256" key="1">
    <source>
        <dbReference type="SAM" id="MobiDB-lite"/>
    </source>
</evidence>
<comment type="caution">
    <text evidence="5">The sequence shown here is derived from an EMBL/GenBank/DDBJ whole genome shotgun (WGS) entry which is preliminary data.</text>
</comment>
<evidence type="ECO:0000259" key="3">
    <source>
        <dbReference type="Pfam" id="PF17389"/>
    </source>
</evidence>
<dbReference type="SUPFAM" id="SSF48208">
    <property type="entry name" value="Six-hairpin glycosidases"/>
    <property type="match status" value="1"/>
</dbReference>
<evidence type="ECO:0000313" key="6">
    <source>
        <dbReference type="Proteomes" id="UP000670475"/>
    </source>
</evidence>
<sequence>MTVTRTPSPSHSPRTSRVRRACLAAVASGAALFALLPASGPAAAAPHPARGPWSDAHYMPHPGDWRPYVLAPSGHTVAPRRILSTDPRGGSLSGDPRALLGQGRGTVRLTSTGDRTTSPLVTLDFGKEVGGRVSIRVAGASATPPKLHVCFSESRQYAATTPTANSGEAAYAPGCDTANIWNGYPGQPYTYDSDSHTLTFDPSHLPATVTDQQIRGGFRYATLFLDGPGWLDLGASSLRFDAAPKQADPAAYKGWFLSSDNELNKIWYAGAYTVQMDTWMPGTAKSWPYTPGEPDHADAVIPGADPGKEVILDGAKRDRVVWQGDLAVQAPVTYLTTDDTDAVDNSLSSLAGQQLADGFVPAESLVGQHNQDEIRTYGEYVTWFVQNHYDHWLYTGDSAYLKKWWPALTRATAWLESVRQQDPGGLIAFGNAGSCGHYGYSDCGHETYVNALYVRNLRDMARLATAEGDKASSGTYAERADVVAAAINSQLWDASTGAYRLSRETPGAYPQDANATAVLTGIAGPDQATRAMDYLHRTSWGTYGALTVAPSTPNASIKPFYEPLPSGFEASARLSLADPSGTQQARGLDLIRTFWGHQLAGDPGSTFWEKADTAGNPGIQQFTSLAHGWASGPTVSLTSQVLGVTPTGPGYASYDIVPVDGGLHWAQGAVPTPHGTITASWRRTAHGFTLTTRAPHGTSGRLAVPTGGKHVRVTLDGRTVWNGTRAVGHAHATSDGVHVYVDGVPAGHHTLTAH</sequence>
<dbReference type="InterPro" id="IPR012341">
    <property type="entry name" value="6hp_glycosidase-like_sf"/>
</dbReference>
<accession>A0A940MH90</accession>
<dbReference type="InterPro" id="IPR008928">
    <property type="entry name" value="6-hairpin_glycosidase_sf"/>
</dbReference>
<evidence type="ECO:0000259" key="4">
    <source>
        <dbReference type="Pfam" id="PF17390"/>
    </source>
</evidence>
<feature type="domain" description="Alpha-L-rhamnosidase six-hairpin glycosidase" evidence="3">
    <location>
        <begin position="310"/>
        <end position="530"/>
    </location>
</feature>
<name>A0A940MH90_9ACTN</name>
<evidence type="ECO:0008006" key="7">
    <source>
        <dbReference type="Google" id="ProtNLM"/>
    </source>
</evidence>
<dbReference type="EMBL" id="JAGIQL010000045">
    <property type="protein sequence ID" value="MBP0458568.1"/>
    <property type="molecule type" value="Genomic_DNA"/>
</dbReference>
<dbReference type="Proteomes" id="UP000670475">
    <property type="component" value="Unassembled WGS sequence"/>
</dbReference>
<feature type="region of interest" description="Disordered" evidence="1">
    <location>
        <begin position="82"/>
        <end position="101"/>
    </location>
</feature>
<dbReference type="Gene3D" id="2.60.420.10">
    <property type="entry name" value="Maltose phosphorylase, domain 3"/>
    <property type="match status" value="1"/>
</dbReference>
<evidence type="ECO:0000313" key="5">
    <source>
        <dbReference type="EMBL" id="MBP0458568.1"/>
    </source>
</evidence>
<dbReference type="InterPro" id="IPR035396">
    <property type="entry name" value="Bac_rhamnosid6H"/>
</dbReference>
<dbReference type="PROSITE" id="PS51318">
    <property type="entry name" value="TAT"/>
    <property type="match status" value="1"/>
</dbReference>
<protein>
    <recommendedName>
        <fullName evidence="7">Alpha-L-rhamnosidase</fullName>
    </recommendedName>
</protein>
<feature type="chain" id="PRO_5037557430" description="Alpha-L-rhamnosidase" evidence="2">
    <location>
        <begin position="45"/>
        <end position="754"/>
    </location>
</feature>
<dbReference type="GO" id="GO:0005975">
    <property type="term" value="P:carbohydrate metabolic process"/>
    <property type="evidence" value="ECO:0007669"/>
    <property type="project" value="InterPro"/>
</dbReference>
<dbReference type="InterPro" id="IPR006311">
    <property type="entry name" value="TAT_signal"/>
</dbReference>
<reference evidence="5" key="1">
    <citation type="submission" date="2021-03" db="EMBL/GenBank/DDBJ databases">
        <title>Whole genome sequence of Streptomyces bomunensis MMS17-BM035.</title>
        <authorList>
            <person name="Lee J.H."/>
        </authorList>
    </citation>
    <scope>NUCLEOTIDE SEQUENCE</scope>
    <source>
        <strain evidence="5">MMS17-BM035</strain>
    </source>
</reference>
<dbReference type="Gene3D" id="1.50.10.10">
    <property type="match status" value="1"/>
</dbReference>
<organism evidence="5 6">
    <name type="scientific">Streptomyces montanisoli</name>
    <dbReference type="NCBI Taxonomy" id="2798581"/>
    <lineage>
        <taxon>Bacteria</taxon>
        <taxon>Bacillati</taxon>
        <taxon>Actinomycetota</taxon>
        <taxon>Actinomycetes</taxon>
        <taxon>Kitasatosporales</taxon>
        <taxon>Streptomycetaceae</taxon>
        <taxon>Streptomyces</taxon>
    </lineage>
</organism>
<keyword evidence="2" id="KW-0732">Signal</keyword>
<evidence type="ECO:0000256" key="2">
    <source>
        <dbReference type="SAM" id="SignalP"/>
    </source>
</evidence>